<dbReference type="InterPro" id="IPR032466">
    <property type="entry name" value="Metal_Hydrolase"/>
</dbReference>
<keyword evidence="2" id="KW-0479">Metal-binding</keyword>
<dbReference type="InterPro" id="IPR018228">
    <property type="entry name" value="DNase_TatD-rel_CS"/>
</dbReference>
<dbReference type="GO" id="GO:0005829">
    <property type="term" value="C:cytosol"/>
    <property type="evidence" value="ECO:0007669"/>
    <property type="project" value="TreeGrafter"/>
</dbReference>
<evidence type="ECO:0000256" key="1">
    <source>
        <dbReference type="ARBA" id="ARBA00022801"/>
    </source>
</evidence>
<reference evidence="3" key="1">
    <citation type="submission" date="2022-01" db="EMBL/GenBank/DDBJ databases">
        <title>Collection of gut derived symbiotic bacterial strains cultured from healthy donors.</title>
        <authorList>
            <person name="Lin H."/>
            <person name="Kohout C."/>
            <person name="Waligurski E."/>
            <person name="Pamer E.G."/>
        </authorList>
    </citation>
    <scope>NUCLEOTIDE SEQUENCE</scope>
    <source>
        <strain evidence="3">DFI.7.46</strain>
    </source>
</reference>
<feature type="binding site" evidence="2">
    <location>
        <position position="143"/>
    </location>
    <ligand>
        <name>a divalent metal cation</name>
        <dbReference type="ChEBI" id="CHEBI:60240"/>
        <label>1</label>
    </ligand>
</feature>
<feature type="binding site" evidence="2">
    <location>
        <position position="254"/>
    </location>
    <ligand>
        <name>a divalent metal cation</name>
        <dbReference type="ChEBI" id="CHEBI:60240"/>
        <label>1</label>
    </ligand>
</feature>
<dbReference type="Pfam" id="PF01026">
    <property type="entry name" value="TatD_DNase"/>
    <property type="match status" value="1"/>
</dbReference>
<name>A0AAJ1EUC8_9ACTO</name>
<protein>
    <submittedName>
        <fullName evidence="3">TatD family hydrolase</fullName>
    </submittedName>
</protein>
<sequence length="312" mass="34507">MGKSRKRRGWPQLPAPLAGKVVDNHTHLPLWEEQIPLVEGVRLSLEEQLERAQKVGVSALITSGCQVDELAPTIRVSQDHPQVFCSLAIHPNEAALHAKVVATAPDGQTYQLQPWHEQYSLEEAVEQVYKAATSSTKTVAIGESGLDYFRTSPQGRQAQQQGFRMHISLAKELGLPLQIHDREAHADTIRILLEEGAPERTVFHCFSGDSEMAQVLADNGWYASIAGPVTYNANEWLREAARAMPSSLLLVETDAPYLTPHPHRGQPNASYMTVWTVRKLAEITGSTEIDMAQQLLNNTREVYGGAVTDFAD</sequence>
<dbReference type="InterPro" id="IPR001130">
    <property type="entry name" value="TatD-like"/>
</dbReference>
<dbReference type="Proteomes" id="UP001200537">
    <property type="component" value="Unassembled WGS sequence"/>
</dbReference>
<comment type="caution">
    <text evidence="3">The sequence shown here is derived from an EMBL/GenBank/DDBJ whole genome shotgun (WGS) entry which is preliminary data.</text>
</comment>
<dbReference type="Gene3D" id="3.20.20.140">
    <property type="entry name" value="Metal-dependent hydrolases"/>
    <property type="match status" value="1"/>
</dbReference>
<dbReference type="PROSITE" id="PS01091">
    <property type="entry name" value="TATD_3"/>
    <property type="match status" value="1"/>
</dbReference>
<dbReference type="CDD" id="cd01310">
    <property type="entry name" value="TatD_DNAse"/>
    <property type="match status" value="1"/>
</dbReference>
<dbReference type="RefSeq" id="WP_238127348.1">
    <property type="nucleotide sequence ID" value="NZ_JAGZVZ010000003.1"/>
</dbReference>
<keyword evidence="1 3" id="KW-0378">Hydrolase</keyword>
<feature type="binding site" evidence="2">
    <location>
        <position position="27"/>
    </location>
    <ligand>
        <name>a divalent metal cation</name>
        <dbReference type="ChEBI" id="CHEBI:60240"/>
        <label>1</label>
    </ligand>
</feature>
<gene>
    <name evidence="3" type="ORF">L0M99_00095</name>
</gene>
<dbReference type="PANTHER" id="PTHR46124">
    <property type="entry name" value="D-AMINOACYL-TRNA DEACYLASE"/>
    <property type="match status" value="1"/>
</dbReference>
<accession>A0AAJ1EUC8</accession>
<dbReference type="GO" id="GO:0046872">
    <property type="term" value="F:metal ion binding"/>
    <property type="evidence" value="ECO:0007669"/>
    <property type="project" value="UniProtKB-KW"/>
</dbReference>
<dbReference type="PIRSF" id="PIRSF005902">
    <property type="entry name" value="DNase_TatD"/>
    <property type="match status" value="1"/>
</dbReference>
<feature type="binding site" evidence="2">
    <location>
        <position position="204"/>
    </location>
    <ligand>
        <name>a divalent metal cation</name>
        <dbReference type="ChEBI" id="CHEBI:60240"/>
        <label>2</label>
    </ligand>
</feature>
<feature type="binding site" evidence="2">
    <location>
        <position position="180"/>
    </location>
    <ligand>
        <name>a divalent metal cation</name>
        <dbReference type="ChEBI" id="CHEBI:60240"/>
        <label>2</label>
    </ligand>
</feature>
<dbReference type="EMBL" id="JAKNHJ010000001">
    <property type="protein sequence ID" value="MCG4616897.1"/>
    <property type="molecule type" value="Genomic_DNA"/>
</dbReference>
<organism evidence="3 4">
    <name type="scientific">Varibaculum cambriense</name>
    <dbReference type="NCBI Taxonomy" id="184870"/>
    <lineage>
        <taxon>Bacteria</taxon>
        <taxon>Bacillati</taxon>
        <taxon>Actinomycetota</taxon>
        <taxon>Actinomycetes</taxon>
        <taxon>Actinomycetales</taxon>
        <taxon>Actinomycetaceae</taxon>
        <taxon>Varibaculum</taxon>
    </lineage>
</organism>
<feature type="binding site" evidence="2">
    <location>
        <position position="25"/>
    </location>
    <ligand>
        <name>a divalent metal cation</name>
        <dbReference type="ChEBI" id="CHEBI:60240"/>
        <label>1</label>
    </ligand>
</feature>
<dbReference type="GO" id="GO:0016788">
    <property type="term" value="F:hydrolase activity, acting on ester bonds"/>
    <property type="evidence" value="ECO:0007669"/>
    <property type="project" value="InterPro"/>
</dbReference>
<evidence type="ECO:0000313" key="3">
    <source>
        <dbReference type="EMBL" id="MCG4616897.1"/>
    </source>
</evidence>
<evidence type="ECO:0000313" key="4">
    <source>
        <dbReference type="Proteomes" id="UP001200537"/>
    </source>
</evidence>
<evidence type="ECO:0000256" key="2">
    <source>
        <dbReference type="PIRSR" id="PIRSR005902-1"/>
    </source>
</evidence>
<proteinExistence type="predicted"/>
<dbReference type="AlphaFoldDB" id="A0AAJ1EUC8"/>
<dbReference type="PANTHER" id="PTHR46124:SF2">
    <property type="entry name" value="D-AMINOACYL-TRNA DEACYLASE"/>
    <property type="match status" value="1"/>
</dbReference>
<dbReference type="SUPFAM" id="SSF51556">
    <property type="entry name" value="Metallo-dependent hydrolases"/>
    <property type="match status" value="1"/>
</dbReference>